<evidence type="ECO:0000259" key="12">
    <source>
        <dbReference type="Pfam" id="PF00593"/>
    </source>
</evidence>
<evidence type="ECO:0000256" key="2">
    <source>
        <dbReference type="ARBA" id="ARBA00022448"/>
    </source>
</evidence>
<keyword evidence="15" id="KW-1185">Reference proteome</keyword>
<accession>A0ABN1HM85</accession>
<dbReference type="PROSITE" id="PS52016">
    <property type="entry name" value="TONB_DEPENDENT_REC_3"/>
    <property type="match status" value="1"/>
</dbReference>
<dbReference type="Pfam" id="PF07715">
    <property type="entry name" value="Plug"/>
    <property type="match status" value="1"/>
</dbReference>
<evidence type="ECO:0000256" key="8">
    <source>
        <dbReference type="PROSITE-ProRule" id="PRU01360"/>
    </source>
</evidence>
<dbReference type="RefSeq" id="WP_163957422.1">
    <property type="nucleotide sequence ID" value="NZ_BAAAES010000001.1"/>
</dbReference>
<evidence type="ECO:0000256" key="4">
    <source>
        <dbReference type="ARBA" id="ARBA00022692"/>
    </source>
</evidence>
<dbReference type="EMBL" id="BAAAES010000001">
    <property type="protein sequence ID" value="GAA0657793.1"/>
    <property type="molecule type" value="Genomic_DNA"/>
</dbReference>
<dbReference type="InterPro" id="IPR037066">
    <property type="entry name" value="Plug_dom_sf"/>
</dbReference>
<evidence type="ECO:0000256" key="10">
    <source>
        <dbReference type="SAM" id="MobiDB-lite"/>
    </source>
</evidence>
<organism evidence="14 15">
    <name type="scientific">Sphingomonas insulae</name>
    <dbReference type="NCBI Taxonomy" id="424800"/>
    <lineage>
        <taxon>Bacteria</taxon>
        <taxon>Pseudomonadati</taxon>
        <taxon>Pseudomonadota</taxon>
        <taxon>Alphaproteobacteria</taxon>
        <taxon>Sphingomonadales</taxon>
        <taxon>Sphingomonadaceae</taxon>
        <taxon>Sphingomonas</taxon>
    </lineage>
</organism>
<feature type="compositionally biased region" description="Low complexity" evidence="10">
    <location>
        <begin position="58"/>
        <end position="76"/>
    </location>
</feature>
<comment type="caution">
    <text evidence="14">The sequence shown here is derived from an EMBL/GenBank/DDBJ whole genome shotgun (WGS) entry which is preliminary data.</text>
</comment>
<sequence length="1036" mass="108756">MTTITSMKRKAVLLAAVTPFAVALASGHAAAQTTPTAPAGTAATNTPTPGDVEIQQQATDATTPDAQATPAAPADQGGDIVVTGSLFRRTDTETPSPVTVLTSDTLAKAGVTTISDALRSVSADSAGSIPTGFQGGFSAGGSAVSLRGLGVSSTLILIDGLRSAAFPINDDGHNAYTDLNSIPFSAVERVEVLKDGASSTYGADAIGGVVNVILKKHFTGVTGTAEGGISEKGYGSRYRANMTAGIGDYERQGFNFYVNGEYQRDGRISGRDVGFPFNTTDLSSIGLSDNNAADSSLTTATTNAIVVRAGQTNPNDPFTGSVTNIPSGTYTNAQGTQSPFYNFQLLNANCPGGTFTSTTGANRGTGCARNLTSDYSQVQPLQEKFSFTSRLSIKINDDIDAYVLGSYSHSQVNIIYPTSSPSAIRQRQPYGASPLTASNNPGIVLPVYICGAGTNCATAADRTLNPNNPFAAEGNSARIYYLFGDILSGSNRGNELIRGAIGFNGHFGDDWDWRVEAVGARDNLKIVQFGTPSIAGLRQAVNTGAYNFVNPSLNTEAARQLVAPDIEARSSTSLASLDASISKALVQLPGGPLQLAVGGQVRRETLNNPGTNPQLLNYSNTAAAFGAHTVSAGYFELSAPIVEQFEVNASGRYDHYSEGFSHFSPKIGAKFTPIRELSVRGTYSQGFRAPTFAESNPRSSYPGFVTYSPPASFIAQHGGANSGNPYILPYSVGGGFSGNPDLKPETSRSFTGGLVFAPSRVFSLTVDYYNVKKSDVIVAGPNAGDARAAYYSQTNLAAATAAVAAIPGYSVGAVDAIDPLFPNALPRVLVINGPYVNAGYFKTQGIDYSATVALPIQDGIKFTSRLDVTQVLKFNVDFGDGVVRKYVGTLGPYELSSGAGTPKWRGNWQNTLELGPLSLTATAYYVSKIRQVAADEESPVNGAIDLSCAGAAGSLYTYPNADAQQKFCNVRRFIYADLNATVRVNDDFSFFVNVGNFTNEKAPLAQSSYSGVNYLPSWHYAGVVGRTFRAGASFSF</sequence>
<feature type="domain" description="TonB-dependent receptor plug" evidence="13">
    <location>
        <begin position="92"/>
        <end position="209"/>
    </location>
</feature>
<keyword evidence="11" id="KW-0732">Signal</keyword>
<dbReference type="Gene3D" id="2.170.130.10">
    <property type="entry name" value="TonB-dependent receptor, plug domain"/>
    <property type="match status" value="1"/>
</dbReference>
<keyword evidence="5 9" id="KW-0798">TonB box</keyword>
<evidence type="ECO:0000256" key="7">
    <source>
        <dbReference type="ARBA" id="ARBA00023237"/>
    </source>
</evidence>
<evidence type="ECO:0000256" key="1">
    <source>
        <dbReference type="ARBA" id="ARBA00004571"/>
    </source>
</evidence>
<feature type="region of interest" description="Disordered" evidence="10">
    <location>
        <begin position="58"/>
        <end position="80"/>
    </location>
</feature>
<dbReference type="Pfam" id="PF00593">
    <property type="entry name" value="TonB_dep_Rec_b-barrel"/>
    <property type="match status" value="1"/>
</dbReference>
<evidence type="ECO:0000256" key="9">
    <source>
        <dbReference type="RuleBase" id="RU003357"/>
    </source>
</evidence>
<feature type="domain" description="TonB-dependent receptor-like beta-barrel" evidence="12">
    <location>
        <begin position="475"/>
        <end position="996"/>
    </location>
</feature>
<keyword evidence="3 8" id="KW-1134">Transmembrane beta strand</keyword>
<dbReference type="InterPro" id="IPR036942">
    <property type="entry name" value="Beta-barrel_TonB_sf"/>
</dbReference>
<name>A0ABN1HM85_9SPHN</name>
<proteinExistence type="inferred from homology"/>
<dbReference type="PANTHER" id="PTHR47234:SF2">
    <property type="entry name" value="TONB-DEPENDENT RECEPTOR"/>
    <property type="match status" value="1"/>
</dbReference>
<keyword evidence="6 8" id="KW-0472">Membrane</keyword>
<reference evidence="14 15" key="1">
    <citation type="journal article" date="2019" name="Int. J. Syst. Evol. Microbiol.">
        <title>The Global Catalogue of Microorganisms (GCM) 10K type strain sequencing project: providing services to taxonomists for standard genome sequencing and annotation.</title>
        <authorList>
            <consortium name="The Broad Institute Genomics Platform"/>
            <consortium name="The Broad Institute Genome Sequencing Center for Infectious Disease"/>
            <person name="Wu L."/>
            <person name="Ma J."/>
        </authorList>
    </citation>
    <scope>NUCLEOTIDE SEQUENCE [LARGE SCALE GENOMIC DNA]</scope>
    <source>
        <strain evidence="14 15">JCM 14603</strain>
    </source>
</reference>
<gene>
    <name evidence="14" type="ORF">GCM10009102_02460</name>
</gene>
<comment type="similarity">
    <text evidence="8 9">Belongs to the TonB-dependent receptor family.</text>
</comment>
<dbReference type="Proteomes" id="UP001500238">
    <property type="component" value="Unassembled WGS sequence"/>
</dbReference>
<keyword evidence="7 8" id="KW-0998">Cell outer membrane</keyword>
<evidence type="ECO:0000313" key="15">
    <source>
        <dbReference type="Proteomes" id="UP001500238"/>
    </source>
</evidence>
<dbReference type="Gene3D" id="2.40.170.20">
    <property type="entry name" value="TonB-dependent receptor, beta-barrel domain"/>
    <property type="match status" value="1"/>
</dbReference>
<feature type="chain" id="PRO_5045588128" evidence="11">
    <location>
        <begin position="32"/>
        <end position="1036"/>
    </location>
</feature>
<evidence type="ECO:0000259" key="13">
    <source>
        <dbReference type="Pfam" id="PF07715"/>
    </source>
</evidence>
<dbReference type="InterPro" id="IPR000531">
    <property type="entry name" value="Beta-barrel_TonB"/>
</dbReference>
<evidence type="ECO:0000256" key="5">
    <source>
        <dbReference type="ARBA" id="ARBA00023077"/>
    </source>
</evidence>
<dbReference type="InterPro" id="IPR039426">
    <property type="entry name" value="TonB-dep_rcpt-like"/>
</dbReference>
<dbReference type="PANTHER" id="PTHR47234">
    <property type="match status" value="1"/>
</dbReference>
<keyword evidence="14" id="KW-0675">Receptor</keyword>
<evidence type="ECO:0000256" key="11">
    <source>
        <dbReference type="SAM" id="SignalP"/>
    </source>
</evidence>
<keyword evidence="2 8" id="KW-0813">Transport</keyword>
<keyword evidence="4 8" id="KW-0812">Transmembrane</keyword>
<evidence type="ECO:0000313" key="14">
    <source>
        <dbReference type="EMBL" id="GAA0657793.1"/>
    </source>
</evidence>
<feature type="signal peptide" evidence="11">
    <location>
        <begin position="1"/>
        <end position="31"/>
    </location>
</feature>
<protein>
    <submittedName>
        <fullName evidence="14">TonB-dependent receptor</fullName>
    </submittedName>
</protein>
<feature type="region of interest" description="Disordered" evidence="10">
    <location>
        <begin position="32"/>
        <end position="51"/>
    </location>
</feature>
<evidence type="ECO:0000256" key="3">
    <source>
        <dbReference type="ARBA" id="ARBA00022452"/>
    </source>
</evidence>
<evidence type="ECO:0000256" key="6">
    <source>
        <dbReference type="ARBA" id="ARBA00023136"/>
    </source>
</evidence>
<comment type="subcellular location">
    <subcellularLocation>
        <location evidence="1 8">Cell outer membrane</location>
        <topology evidence="1 8">Multi-pass membrane protein</topology>
    </subcellularLocation>
</comment>
<dbReference type="SUPFAM" id="SSF56935">
    <property type="entry name" value="Porins"/>
    <property type="match status" value="1"/>
</dbReference>
<dbReference type="InterPro" id="IPR012910">
    <property type="entry name" value="Plug_dom"/>
</dbReference>